<reference evidence="2" key="1">
    <citation type="journal article" date="2019" name="Int. J. Syst. Evol. Microbiol.">
        <title>The Global Catalogue of Microorganisms (GCM) 10K type strain sequencing project: providing services to taxonomists for standard genome sequencing and annotation.</title>
        <authorList>
            <consortium name="The Broad Institute Genomics Platform"/>
            <consortium name="The Broad Institute Genome Sequencing Center for Infectious Disease"/>
            <person name="Wu L."/>
            <person name="Ma J."/>
        </authorList>
    </citation>
    <scope>NUCLEOTIDE SEQUENCE [LARGE SCALE GENOMIC DNA]</scope>
    <source>
        <strain evidence="2">CGMCC 1.15923</strain>
    </source>
</reference>
<evidence type="ECO:0000313" key="1">
    <source>
        <dbReference type="EMBL" id="GGB37744.1"/>
    </source>
</evidence>
<dbReference type="EMBL" id="BMKE01000005">
    <property type="protein sequence ID" value="GGB37744.1"/>
    <property type="molecule type" value="Genomic_DNA"/>
</dbReference>
<dbReference type="Proteomes" id="UP000646152">
    <property type="component" value="Unassembled WGS sequence"/>
</dbReference>
<dbReference type="RefSeq" id="WP_188628877.1">
    <property type="nucleotide sequence ID" value="NZ_BMKE01000005.1"/>
</dbReference>
<gene>
    <name evidence="1" type="ORF">GCM10011502_08730</name>
</gene>
<protein>
    <submittedName>
        <fullName evidence="1">Uncharacterized protein</fullName>
    </submittedName>
</protein>
<name>A0ABQ1IH46_9GAMM</name>
<keyword evidence="2" id="KW-1185">Reference proteome</keyword>
<accession>A0ABQ1IH46</accession>
<comment type="caution">
    <text evidence="1">The sequence shown here is derived from an EMBL/GenBank/DDBJ whole genome shotgun (WGS) entry which is preliminary data.</text>
</comment>
<proteinExistence type="predicted"/>
<evidence type="ECO:0000313" key="2">
    <source>
        <dbReference type="Proteomes" id="UP000646152"/>
    </source>
</evidence>
<organism evidence="1 2">
    <name type="scientific">Oceanisphaera marina</name>
    <dbReference type="NCBI Taxonomy" id="2017550"/>
    <lineage>
        <taxon>Bacteria</taxon>
        <taxon>Pseudomonadati</taxon>
        <taxon>Pseudomonadota</taxon>
        <taxon>Gammaproteobacteria</taxon>
        <taxon>Aeromonadales</taxon>
        <taxon>Aeromonadaceae</taxon>
        <taxon>Oceanisphaera</taxon>
    </lineage>
</organism>
<sequence>MRDRLTGPKLGQILLVLAVLVAAFWFKTYKNDDTGPELGVANVDICDIGHKECRVQQRDLWATAQLTADTLQPESPFQLALTLSDPQANVTSSRLEGQSMYMGTLPALIQQDAPGHWQGQALVGACTERSMIWAWVVDIEQQGETQQFKFLFEVAR</sequence>